<evidence type="ECO:0000313" key="1">
    <source>
        <dbReference type="EMBL" id="KAK0716117.1"/>
    </source>
</evidence>
<dbReference type="AlphaFoldDB" id="A0AA40AHW1"/>
<dbReference type="InterPro" id="IPR014710">
    <property type="entry name" value="RmlC-like_jellyroll"/>
</dbReference>
<evidence type="ECO:0008006" key="3">
    <source>
        <dbReference type="Google" id="ProtNLM"/>
    </source>
</evidence>
<dbReference type="SUPFAM" id="SSF51182">
    <property type="entry name" value="RmlC-like cupins"/>
    <property type="match status" value="1"/>
</dbReference>
<name>A0AA40AHW1_9PEZI</name>
<reference evidence="1" key="1">
    <citation type="submission" date="2023-06" db="EMBL/GenBank/DDBJ databases">
        <title>Genome-scale phylogeny and comparative genomics of the fungal order Sordariales.</title>
        <authorList>
            <consortium name="Lawrence Berkeley National Laboratory"/>
            <person name="Hensen N."/>
            <person name="Bonometti L."/>
            <person name="Westerberg I."/>
            <person name="Brannstrom I.O."/>
            <person name="Guillou S."/>
            <person name="Cros-Aarteil S."/>
            <person name="Calhoun S."/>
            <person name="Haridas S."/>
            <person name="Kuo A."/>
            <person name="Mondo S."/>
            <person name="Pangilinan J."/>
            <person name="Riley R."/>
            <person name="Labutti K."/>
            <person name="Andreopoulos B."/>
            <person name="Lipzen A."/>
            <person name="Chen C."/>
            <person name="Yanf M."/>
            <person name="Daum C."/>
            <person name="Ng V."/>
            <person name="Clum A."/>
            <person name="Steindorff A."/>
            <person name="Ohm R."/>
            <person name="Martin F."/>
            <person name="Silar P."/>
            <person name="Natvig D."/>
            <person name="Lalanne C."/>
            <person name="Gautier V."/>
            <person name="Ament-Velasquez S.L."/>
            <person name="Kruys A."/>
            <person name="Hutchinson M.I."/>
            <person name="Powell A.J."/>
            <person name="Barry K."/>
            <person name="Miller A.N."/>
            <person name="Grigoriev I.V."/>
            <person name="Debuchy R."/>
            <person name="Gladieux P."/>
            <person name="Thoren M.H."/>
            <person name="Johannesson H."/>
        </authorList>
    </citation>
    <scope>NUCLEOTIDE SEQUENCE</scope>
    <source>
        <strain evidence="1">SMH4607-1</strain>
    </source>
</reference>
<comment type="caution">
    <text evidence="1">The sequence shown here is derived from an EMBL/GenBank/DDBJ whole genome shotgun (WGS) entry which is preliminary data.</text>
</comment>
<dbReference type="Gene3D" id="2.60.120.10">
    <property type="entry name" value="Jelly Rolls"/>
    <property type="match status" value="1"/>
</dbReference>
<dbReference type="Proteomes" id="UP001172102">
    <property type="component" value="Unassembled WGS sequence"/>
</dbReference>
<dbReference type="InterPro" id="IPR011051">
    <property type="entry name" value="RmlC_Cupin_sf"/>
</dbReference>
<protein>
    <recommendedName>
        <fullName evidence="3">Cupin type-1 domain-containing protein</fullName>
    </recommendedName>
</protein>
<gene>
    <name evidence="1" type="ORF">B0H67DRAFT_645781</name>
</gene>
<evidence type="ECO:0000313" key="2">
    <source>
        <dbReference type="Proteomes" id="UP001172102"/>
    </source>
</evidence>
<sequence>MVPDPQLVNGQGADTKLGLYLDFGSASPPQPIRGGFGGMDPGPRCTRIATINDQGQNYVDDICASNVWFFPAGFPHSIQALDEGTEFLLVFDSGEFNENATLLVSELFMHNPVEVHCT</sequence>
<keyword evidence="2" id="KW-1185">Reference proteome</keyword>
<accession>A0AA40AHW1</accession>
<proteinExistence type="predicted"/>
<organism evidence="1 2">
    <name type="scientific">Lasiosphaeris hirsuta</name>
    <dbReference type="NCBI Taxonomy" id="260670"/>
    <lineage>
        <taxon>Eukaryota</taxon>
        <taxon>Fungi</taxon>
        <taxon>Dikarya</taxon>
        <taxon>Ascomycota</taxon>
        <taxon>Pezizomycotina</taxon>
        <taxon>Sordariomycetes</taxon>
        <taxon>Sordariomycetidae</taxon>
        <taxon>Sordariales</taxon>
        <taxon>Lasiosphaeriaceae</taxon>
        <taxon>Lasiosphaeris</taxon>
    </lineage>
</organism>
<dbReference type="EMBL" id="JAUKUA010000004">
    <property type="protein sequence ID" value="KAK0716117.1"/>
    <property type="molecule type" value="Genomic_DNA"/>
</dbReference>